<dbReference type="SUPFAM" id="SSF48452">
    <property type="entry name" value="TPR-like"/>
    <property type="match status" value="2"/>
</dbReference>
<evidence type="ECO:0000313" key="5">
    <source>
        <dbReference type="EMBL" id="PZF73065.1"/>
    </source>
</evidence>
<keyword evidence="4" id="KW-0732">Signal</keyword>
<dbReference type="InterPro" id="IPR019734">
    <property type="entry name" value="TPR_rpt"/>
</dbReference>
<evidence type="ECO:0000256" key="3">
    <source>
        <dbReference type="PROSITE-ProRule" id="PRU00339"/>
    </source>
</evidence>
<evidence type="ECO:0000256" key="1">
    <source>
        <dbReference type="ARBA" id="ARBA00022737"/>
    </source>
</evidence>
<reference evidence="5 6" key="1">
    <citation type="submission" date="2018-06" db="EMBL/GenBank/DDBJ databases">
        <title>Mucibacter soli gen. nov., sp. nov., a new member of the family Chitinophagaceae producing mucin.</title>
        <authorList>
            <person name="Kim M.-K."/>
            <person name="Park S."/>
            <person name="Kim T.-S."/>
            <person name="Joung Y."/>
            <person name="Han J.-H."/>
            <person name="Kim S.B."/>
        </authorList>
    </citation>
    <scope>NUCLEOTIDE SEQUENCE [LARGE SCALE GENOMIC DNA]</scope>
    <source>
        <strain evidence="5 6">R1-15</strain>
    </source>
</reference>
<evidence type="ECO:0000256" key="2">
    <source>
        <dbReference type="ARBA" id="ARBA00022803"/>
    </source>
</evidence>
<dbReference type="RefSeq" id="WP_110998643.1">
    <property type="nucleotide sequence ID" value="NZ_QKTW01000015.1"/>
</dbReference>
<comment type="caution">
    <text evidence="5">The sequence shown here is derived from an EMBL/GenBank/DDBJ whole genome shotgun (WGS) entry which is preliminary data.</text>
</comment>
<feature type="signal peptide" evidence="4">
    <location>
        <begin position="1"/>
        <end position="33"/>
    </location>
</feature>
<dbReference type="PROSITE" id="PS50005">
    <property type="entry name" value="TPR"/>
    <property type="match status" value="1"/>
</dbReference>
<protein>
    <submittedName>
        <fullName evidence="5">Uncharacterized protein</fullName>
    </submittedName>
</protein>
<organism evidence="5 6">
    <name type="scientific">Taibaiella soli</name>
    <dbReference type="NCBI Taxonomy" id="1649169"/>
    <lineage>
        <taxon>Bacteria</taxon>
        <taxon>Pseudomonadati</taxon>
        <taxon>Bacteroidota</taxon>
        <taxon>Chitinophagia</taxon>
        <taxon>Chitinophagales</taxon>
        <taxon>Chitinophagaceae</taxon>
        <taxon>Taibaiella</taxon>
    </lineage>
</organism>
<dbReference type="Pfam" id="PF13174">
    <property type="entry name" value="TPR_6"/>
    <property type="match status" value="1"/>
</dbReference>
<keyword evidence="6" id="KW-1185">Reference proteome</keyword>
<dbReference type="Proteomes" id="UP000248745">
    <property type="component" value="Unassembled WGS sequence"/>
</dbReference>
<dbReference type="InterPro" id="IPR050498">
    <property type="entry name" value="Ycf3"/>
</dbReference>
<dbReference type="EMBL" id="QKTW01000015">
    <property type="protein sequence ID" value="PZF73065.1"/>
    <property type="molecule type" value="Genomic_DNA"/>
</dbReference>
<accession>A0A2W2ACA8</accession>
<evidence type="ECO:0000313" key="6">
    <source>
        <dbReference type="Proteomes" id="UP000248745"/>
    </source>
</evidence>
<dbReference type="Pfam" id="PF13432">
    <property type="entry name" value="TPR_16"/>
    <property type="match status" value="1"/>
</dbReference>
<dbReference type="OrthoDB" id="9763354at2"/>
<dbReference type="PANTHER" id="PTHR44858">
    <property type="entry name" value="TETRATRICOPEPTIDE REPEAT PROTEIN 6"/>
    <property type="match status" value="1"/>
</dbReference>
<dbReference type="Pfam" id="PF14559">
    <property type="entry name" value="TPR_19"/>
    <property type="match status" value="1"/>
</dbReference>
<dbReference type="AlphaFoldDB" id="A0A2W2ACA8"/>
<dbReference type="InterPro" id="IPR011990">
    <property type="entry name" value="TPR-like_helical_dom_sf"/>
</dbReference>
<sequence length="615" mass="69894">MSNDWSAIYSLAPLKKLQRLFLCLLLSLPLVTAAQSDQMSQARQYAEAKEYAKAIDIYEKLYDQTPTNQDLYHEYYNALIATEDYKNAEKLVNDQIKMRPQSPLLFIDLGKIYDKTGKSKKAEDQYDKAIQYINGDDLLTTQMANSFTAAGKEKYTIATYERAQELLHNPYIYGNALARLYAKNGDVDKAVNTLLNAGPAQIGGIEDTKATMLELFGGDDQKLLTAQKTLVKRINAQPENPYYADLLTWLFTQRNDWDGALIQIQAIDERNREGGQRLLDFAHEANRQQQYDIAVKALDAVVAKGNDKPYYIIAKAEKLSIQLDQLQNNPQYKPEDVSRLAKDYDAFLAEAPQYYATETVSDYALLEAQYDNNPQKGIDLLTKAIAQPNARKDFVGSCKLQMGDYYILAGRIWDASLIYSQVDKAFREDALGEEARFRNAKLAYYRGDFQWAQGQLSVLKASTSELIANDALYLSVLITENIPPDSNLVPLKRFAYADLLLFQNKDQQAEALLDSISQAFPKHPLNDDILMLRAKLAEKHGEYTKALDYLKTIYIQYGKDVLADDAVFKTAEIYEKRLHQNDQAKTFYEKLIIEYPGSTYVQTARKELQAMQANP</sequence>
<evidence type="ECO:0000256" key="4">
    <source>
        <dbReference type="SAM" id="SignalP"/>
    </source>
</evidence>
<name>A0A2W2ACA8_9BACT</name>
<keyword evidence="2 3" id="KW-0802">TPR repeat</keyword>
<dbReference type="PANTHER" id="PTHR44858:SF1">
    <property type="entry name" value="UDP-N-ACETYLGLUCOSAMINE--PEPTIDE N-ACETYLGLUCOSAMINYLTRANSFERASE SPINDLY-RELATED"/>
    <property type="match status" value="1"/>
</dbReference>
<dbReference type="Gene3D" id="1.25.40.10">
    <property type="entry name" value="Tetratricopeptide repeat domain"/>
    <property type="match status" value="2"/>
</dbReference>
<gene>
    <name evidence="5" type="ORF">DN068_09330</name>
</gene>
<feature type="repeat" description="TPR" evidence="3">
    <location>
        <begin position="103"/>
        <end position="136"/>
    </location>
</feature>
<dbReference type="SMART" id="SM00028">
    <property type="entry name" value="TPR"/>
    <property type="match status" value="3"/>
</dbReference>
<feature type="chain" id="PRO_5015845201" evidence="4">
    <location>
        <begin position="34"/>
        <end position="615"/>
    </location>
</feature>
<keyword evidence="1" id="KW-0677">Repeat</keyword>
<proteinExistence type="predicted"/>